<dbReference type="Pfam" id="PF03171">
    <property type="entry name" value="2OG-FeII_Oxy"/>
    <property type="match status" value="1"/>
</dbReference>
<dbReference type="FunFam" id="2.60.120.330:FF:000038">
    <property type="entry name" value="Si:dkey-10o6.2"/>
    <property type="match status" value="1"/>
</dbReference>
<dbReference type="EMBL" id="MJGC01000051">
    <property type="protein sequence ID" value="OEJ75392.1"/>
    <property type="molecule type" value="Genomic_DNA"/>
</dbReference>
<dbReference type="InterPro" id="IPR044861">
    <property type="entry name" value="IPNS-like_FE2OG_OXY"/>
</dbReference>
<dbReference type="OrthoDB" id="21825at2"/>
<organism evidence="4">
    <name type="scientific">Desertifilum tharense IPPAS B-1220</name>
    <dbReference type="NCBI Taxonomy" id="1781255"/>
    <lineage>
        <taxon>Bacteria</taxon>
        <taxon>Bacillati</taxon>
        <taxon>Cyanobacteriota</taxon>
        <taxon>Cyanophyceae</taxon>
        <taxon>Desertifilales</taxon>
        <taxon>Desertifilaceae</taxon>
        <taxon>Desertifilum</taxon>
    </lineage>
</organism>
<dbReference type="GO" id="GO:0046872">
    <property type="term" value="F:metal ion binding"/>
    <property type="evidence" value="ECO:0007669"/>
    <property type="project" value="UniProtKB-KW"/>
</dbReference>
<dbReference type="InterPro" id="IPR050231">
    <property type="entry name" value="Iron_ascorbate_oxido_reductase"/>
</dbReference>
<dbReference type="GO" id="GO:0016491">
    <property type="term" value="F:oxidoreductase activity"/>
    <property type="evidence" value="ECO:0007669"/>
    <property type="project" value="UniProtKB-KW"/>
</dbReference>
<sequence length="316" mass="35242">MAPLAFNSTIPIIDFAPFATGNPVAQREIADQISRACRGVGFFYVCNHGIPQALVNQVFEQMQALFALPLEKKSQLAWSDEVSNRGYVGIERERLDPSQPGDLKEAFNLGKQEAASPSALTMNRWPDDLEGFQPTLLTFWQACAEEMLRILQAFAIALDLPKDFFTPLHDEYDNTLRLLHYPPIAQLPKPGQIRAGAHSDYGSLTLLFQDDIGGLEVQTVSGEWVAAVPIPGTLLVNLGDLMQRWTNDVFRSTPHRVRVPPTEKQGQHRYSIAYFCHPNPKSAIACLPSCHSEQHPPQYPSILAGDYLLSRLQATY</sequence>
<accession>A0A1E5QL31</accession>
<dbReference type="Gene3D" id="2.60.120.330">
    <property type="entry name" value="B-lactam Antibiotic, Isopenicillin N Synthase, Chain"/>
    <property type="match status" value="1"/>
</dbReference>
<evidence type="ECO:0000256" key="1">
    <source>
        <dbReference type="ARBA" id="ARBA00004792"/>
    </source>
</evidence>
<comment type="caution">
    <text evidence="4">The sequence shown here is derived from an EMBL/GenBank/DDBJ whole genome shotgun (WGS) entry which is preliminary data.</text>
</comment>
<comment type="pathway">
    <text evidence="1">Antibiotic biosynthesis.</text>
</comment>
<keyword evidence="2" id="KW-0479">Metal-binding</keyword>
<dbReference type="InterPro" id="IPR005123">
    <property type="entry name" value="Oxoglu/Fe-dep_dioxygenase_dom"/>
</dbReference>
<dbReference type="InterPro" id="IPR027443">
    <property type="entry name" value="IPNS-like_sf"/>
</dbReference>
<name>A0A1E5QL31_9CYAN</name>
<protein>
    <submittedName>
        <fullName evidence="4">2OG-Fe(II) oxygenase</fullName>
    </submittedName>
</protein>
<dbReference type="RefSeq" id="WP_069966996.1">
    <property type="nucleotide sequence ID" value="NZ_CM124774.1"/>
</dbReference>
<feature type="domain" description="Fe2OG dioxygenase" evidence="3">
    <location>
        <begin position="172"/>
        <end position="278"/>
    </location>
</feature>
<dbReference type="PROSITE" id="PS51471">
    <property type="entry name" value="FE2OG_OXY"/>
    <property type="match status" value="1"/>
</dbReference>
<comment type="similarity">
    <text evidence="2">Belongs to the iron/ascorbate-dependent oxidoreductase family.</text>
</comment>
<dbReference type="PANTHER" id="PTHR47990">
    <property type="entry name" value="2-OXOGLUTARATE (2OG) AND FE(II)-DEPENDENT OXYGENASE SUPERFAMILY PROTEIN-RELATED"/>
    <property type="match status" value="1"/>
</dbReference>
<evidence type="ECO:0000256" key="2">
    <source>
        <dbReference type="RuleBase" id="RU003682"/>
    </source>
</evidence>
<dbReference type="InterPro" id="IPR026992">
    <property type="entry name" value="DIOX_N"/>
</dbReference>
<dbReference type="Pfam" id="PF14226">
    <property type="entry name" value="DIOX_N"/>
    <property type="match status" value="1"/>
</dbReference>
<dbReference type="SUPFAM" id="SSF51197">
    <property type="entry name" value="Clavaminate synthase-like"/>
    <property type="match status" value="1"/>
</dbReference>
<keyword evidence="2" id="KW-0560">Oxidoreductase</keyword>
<reference evidence="4" key="1">
    <citation type="submission" date="2016-09" db="EMBL/GenBank/DDBJ databases">
        <title>Draft genome of thermotolerant cyanobacterium Desertifilum sp. strain IPPAS B-1220.</title>
        <authorList>
            <person name="Sinetova M.A."/>
            <person name="Bolakhan K."/>
            <person name="Zayadan B.K."/>
            <person name="Mironov K.S."/>
            <person name="Ustinova V."/>
            <person name="Kupriyanova E.V."/>
            <person name="Sidorov R.A."/>
            <person name="Skrypnik A.N."/>
            <person name="Gogoleva N.E."/>
            <person name="Gogolev Y.V."/>
            <person name="Los D.A."/>
        </authorList>
    </citation>
    <scope>NUCLEOTIDE SEQUENCE [LARGE SCALE GENOMIC DNA]</scope>
    <source>
        <strain evidence="4">IPPAS B-1220</strain>
    </source>
</reference>
<proteinExistence type="inferred from homology"/>
<evidence type="ECO:0000313" key="4">
    <source>
        <dbReference type="EMBL" id="OEJ75392.1"/>
    </source>
</evidence>
<evidence type="ECO:0000259" key="3">
    <source>
        <dbReference type="PROSITE" id="PS51471"/>
    </source>
</evidence>
<dbReference type="STRING" id="1781255.BH720_09745"/>
<dbReference type="PRINTS" id="PR00682">
    <property type="entry name" value="IPNSYNTHASE"/>
</dbReference>
<keyword evidence="2" id="KW-0408">Iron</keyword>
<dbReference type="AlphaFoldDB" id="A0A1E5QL31"/>
<gene>
    <name evidence="4" type="ORF">BH720_09745</name>
</gene>